<dbReference type="PANTHER" id="PTHR43420:SF47">
    <property type="entry name" value="N-ACETYLTRANSFERASE DOMAIN-CONTAINING PROTEIN"/>
    <property type="match status" value="1"/>
</dbReference>
<dbReference type="Gene3D" id="3.40.630.30">
    <property type="match status" value="1"/>
</dbReference>
<evidence type="ECO:0000259" key="3">
    <source>
        <dbReference type="PROSITE" id="PS51186"/>
    </source>
</evidence>
<evidence type="ECO:0000313" key="4">
    <source>
        <dbReference type="EMBL" id="SCC35296.1"/>
    </source>
</evidence>
<dbReference type="GO" id="GO:0005840">
    <property type="term" value="C:ribosome"/>
    <property type="evidence" value="ECO:0007669"/>
    <property type="project" value="UniProtKB-KW"/>
</dbReference>
<sequence>MSVTVGRATEEEITEIYELAGVNREEATGIPFENHKEEMIKAYEHSKKFGAYFLAARIEGQLAGWVQVDKSTDWISGKEIGWINDVYVKKSFRCKGLASSLLRQAVEELKEMNYDEVRLNVYSSNEQAIKLYEKMGFRDLNKFMKLDL</sequence>
<dbReference type="SUPFAM" id="SSF55729">
    <property type="entry name" value="Acyl-CoA N-acyltransferases (Nat)"/>
    <property type="match status" value="1"/>
</dbReference>
<keyword evidence="1" id="KW-0808">Transferase</keyword>
<reference evidence="5" key="1">
    <citation type="submission" date="2016-08" db="EMBL/GenBank/DDBJ databases">
        <authorList>
            <person name="Varghese N."/>
            <person name="Submissions Spin"/>
        </authorList>
    </citation>
    <scope>NUCLEOTIDE SEQUENCE [LARGE SCALE GENOMIC DNA]</scope>
    <source>
        <strain evidence="5">SGD-1123</strain>
    </source>
</reference>
<dbReference type="PANTHER" id="PTHR43420">
    <property type="entry name" value="ACETYLTRANSFERASE"/>
    <property type="match status" value="1"/>
</dbReference>
<dbReference type="EMBL" id="FMAU01000010">
    <property type="protein sequence ID" value="SCC35296.1"/>
    <property type="molecule type" value="Genomic_DNA"/>
</dbReference>
<evidence type="ECO:0000256" key="1">
    <source>
        <dbReference type="ARBA" id="ARBA00022679"/>
    </source>
</evidence>
<dbReference type="InterPro" id="IPR050680">
    <property type="entry name" value="YpeA/RimI_acetyltransf"/>
</dbReference>
<dbReference type="OrthoDB" id="156739at2"/>
<evidence type="ECO:0000313" key="5">
    <source>
        <dbReference type="Proteomes" id="UP000181997"/>
    </source>
</evidence>
<dbReference type="AlphaFoldDB" id="A0A0V8H6I5"/>
<name>A0A0V8H6I5_9BACI</name>
<organism evidence="4 5">
    <name type="scientific">[Bacillus] enclensis</name>
    <dbReference type="NCBI Taxonomy" id="1402860"/>
    <lineage>
        <taxon>Bacteria</taxon>
        <taxon>Bacillati</taxon>
        <taxon>Bacillota</taxon>
        <taxon>Bacilli</taxon>
        <taxon>Bacillales</taxon>
        <taxon>Bacillaceae</taxon>
        <taxon>Rossellomorea</taxon>
    </lineage>
</organism>
<keyword evidence="5" id="KW-1185">Reference proteome</keyword>
<keyword evidence="2" id="KW-0012">Acyltransferase</keyword>
<dbReference type="PROSITE" id="PS51186">
    <property type="entry name" value="GNAT"/>
    <property type="match status" value="1"/>
</dbReference>
<keyword evidence="4" id="KW-0689">Ribosomal protein</keyword>
<dbReference type="Pfam" id="PF00583">
    <property type="entry name" value="Acetyltransf_1"/>
    <property type="match status" value="1"/>
</dbReference>
<dbReference type="InterPro" id="IPR000182">
    <property type="entry name" value="GNAT_dom"/>
</dbReference>
<evidence type="ECO:0000256" key="2">
    <source>
        <dbReference type="ARBA" id="ARBA00023315"/>
    </source>
</evidence>
<feature type="domain" description="N-acetyltransferase" evidence="3">
    <location>
        <begin position="3"/>
        <end position="148"/>
    </location>
</feature>
<accession>A0A0V8H6I5</accession>
<dbReference type="CDD" id="cd04301">
    <property type="entry name" value="NAT_SF"/>
    <property type="match status" value="1"/>
</dbReference>
<dbReference type="Proteomes" id="UP000181997">
    <property type="component" value="Unassembled WGS sequence"/>
</dbReference>
<dbReference type="GO" id="GO:0016747">
    <property type="term" value="F:acyltransferase activity, transferring groups other than amino-acyl groups"/>
    <property type="evidence" value="ECO:0007669"/>
    <property type="project" value="InterPro"/>
</dbReference>
<proteinExistence type="predicted"/>
<gene>
    <name evidence="4" type="ORF">GA0061094_4213</name>
</gene>
<keyword evidence="4" id="KW-0687">Ribonucleoprotein</keyword>
<dbReference type="RefSeq" id="WP_058299963.1">
    <property type="nucleotide sequence ID" value="NZ_FMAU01000010.1"/>
</dbReference>
<dbReference type="InterPro" id="IPR016181">
    <property type="entry name" value="Acyl_CoA_acyltransferase"/>
</dbReference>
<protein>
    <submittedName>
        <fullName evidence="4">Ribosomal protein S18 acetylase RimI</fullName>
    </submittedName>
</protein>